<dbReference type="GO" id="GO:0043565">
    <property type="term" value="F:sequence-specific DNA binding"/>
    <property type="evidence" value="ECO:0007669"/>
    <property type="project" value="InterPro"/>
</dbReference>
<gene>
    <name evidence="1" type="ORF">SAMN05421639_102700</name>
</gene>
<dbReference type="SUPFAM" id="SSF48295">
    <property type="entry name" value="TrpR-like"/>
    <property type="match status" value="1"/>
</dbReference>
<evidence type="ECO:0000313" key="2">
    <source>
        <dbReference type="Proteomes" id="UP000186373"/>
    </source>
</evidence>
<accession>A0A1N7I9E1</accession>
<proteinExistence type="predicted"/>
<evidence type="ECO:0008006" key="3">
    <source>
        <dbReference type="Google" id="ProtNLM"/>
    </source>
</evidence>
<name>A0A1N7I9E1_9FLAO</name>
<dbReference type="Proteomes" id="UP000186373">
    <property type="component" value="Unassembled WGS sequence"/>
</dbReference>
<dbReference type="EMBL" id="FTNY01000002">
    <property type="protein sequence ID" value="SIS33663.1"/>
    <property type="molecule type" value="Genomic_DNA"/>
</dbReference>
<dbReference type="AlphaFoldDB" id="A0A1N7I9E1"/>
<evidence type="ECO:0000313" key="1">
    <source>
        <dbReference type="EMBL" id="SIS33663.1"/>
    </source>
</evidence>
<organism evidence="1 2">
    <name type="scientific">Chryseobacterium shigense</name>
    <dbReference type="NCBI Taxonomy" id="297244"/>
    <lineage>
        <taxon>Bacteria</taxon>
        <taxon>Pseudomonadati</taxon>
        <taxon>Bacteroidota</taxon>
        <taxon>Flavobacteriia</taxon>
        <taxon>Flavobacteriales</taxon>
        <taxon>Weeksellaceae</taxon>
        <taxon>Chryseobacterium group</taxon>
        <taxon>Chryseobacterium</taxon>
    </lineage>
</organism>
<keyword evidence="2" id="KW-1185">Reference proteome</keyword>
<dbReference type="InterPro" id="IPR010921">
    <property type="entry name" value="Trp_repressor/repl_initiator"/>
</dbReference>
<sequence length="109" mass="13260">MNQPNYTKIYNDLIERNFPEKKEEFEDLLSKKIKNSLDLIKINNMIFNHQNKETNFFNQRLRSYDEESIKKILKYQISNQLNNRQTANLFKLSRNTVSKWKKIFALKNN</sequence>
<reference evidence="2" key="1">
    <citation type="submission" date="2017-01" db="EMBL/GenBank/DDBJ databases">
        <authorList>
            <person name="Varghese N."/>
            <person name="Submissions S."/>
        </authorList>
    </citation>
    <scope>NUCLEOTIDE SEQUENCE [LARGE SCALE GENOMIC DNA]</scope>
    <source>
        <strain evidence="2">DSM 17126</strain>
    </source>
</reference>
<protein>
    <recommendedName>
        <fullName evidence="3">Helix-turn-helix domain-containing protein</fullName>
    </recommendedName>
</protein>